<dbReference type="InterPro" id="IPR003131">
    <property type="entry name" value="T1-type_BTB"/>
</dbReference>
<feature type="compositionally biased region" description="Low complexity" evidence="1">
    <location>
        <begin position="89"/>
        <end position="110"/>
    </location>
</feature>
<feature type="region of interest" description="Disordered" evidence="1">
    <location>
        <begin position="1"/>
        <end position="110"/>
    </location>
</feature>
<feature type="compositionally biased region" description="Polar residues" evidence="1">
    <location>
        <begin position="1"/>
        <end position="15"/>
    </location>
</feature>
<feature type="domain" description="BTB" evidence="2">
    <location>
        <begin position="130"/>
        <end position="234"/>
    </location>
</feature>
<dbReference type="Gene3D" id="3.30.710.10">
    <property type="entry name" value="Potassium Channel Kv1.1, Chain A"/>
    <property type="match status" value="1"/>
</dbReference>
<dbReference type="EMBL" id="JBBJBU010000001">
    <property type="protein sequence ID" value="KAK7207696.1"/>
    <property type="molecule type" value="Genomic_DNA"/>
</dbReference>
<dbReference type="CDD" id="cd18316">
    <property type="entry name" value="BTB_POZ_KCTD-like"/>
    <property type="match status" value="1"/>
</dbReference>
<dbReference type="SMART" id="SM00225">
    <property type="entry name" value="BTB"/>
    <property type="match status" value="1"/>
</dbReference>
<evidence type="ECO:0000259" key="2">
    <source>
        <dbReference type="SMART" id="SM00225"/>
    </source>
</evidence>
<dbReference type="PANTHER" id="PTHR31758">
    <property type="entry name" value="BTB/POZ DOMAIN-CONTAINING PROTEIN YLR108C"/>
    <property type="match status" value="1"/>
</dbReference>
<dbReference type="PANTHER" id="PTHR31758:SF2">
    <property type="entry name" value="BTB_POZ DOMAIN-CONTAINING PROTEIN YLR108C"/>
    <property type="match status" value="1"/>
</dbReference>
<dbReference type="GeneID" id="90037079"/>
<organism evidence="3 4">
    <name type="scientific">Myxozyma melibiosi</name>
    <dbReference type="NCBI Taxonomy" id="54550"/>
    <lineage>
        <taxon>Eukaryota</taxon>
        <taxon>Fungi</taxon>
        <taxon>Dikarya</taxon>
        <taxon>Ascomycota</taxon>
        <taxon>Saccharomycotina</taxon>
        <taxon>Lipomycetes</taxon>
        <taxon>Lipomycetales</taxon>
        <taxon>Lipomycetaceae</taxon>
        <taxon>Myxozyma</taxon>
    </lineage>
</organism>
<sequence length="561" mass="62986">MDSIQQSETPSSTAGSDVRPEERGPLGSSSDYEAVFSGLRQSPSAAADSGEKSGSEELLHSDNIRRQSAGRTPGFNRPTAVTESTIRDSTSASMTTAAGTSVPSVSVNSSNRFNGPALNMNIPRILPHEQVFSIQVGDTLFRLSGASLSSDGPSYFTSFFSFHRQEGRQEGRNDYPILYIDRSPEIFRDIVRHLQGYYVVPKDEYHFVYLYADAHYYQLPKLVKLLFNSEIFVRIGSTPFRIPKELLSKPGDSPNFFSLGFSSFFASPEEVFPGTRGLIRPPAVAPPQVLAHSEELFQQLLQAFKGAPLQFKSPEHRDLLIKECKYYHFRGLEQKLIPIDISKNLLTGREEITIRLRDIKPASVNVDSNIDGDLQRVRYKRPYTDDELRDLVIQVDQKEIVLRAYDIANINNDSSGKRKCRWGVEIIQGSTTAKQLEAIVAKFPPTVNRPETNGPCRLASDLHDAYIVIDGVETDAQYLDDGSIECFYPHGSYSSTSRKRKRTSEDEEEVVFTHDIMPLRNLAVSKAQFKLYIIKGMVIMQILSIDCISSLREANQRRGFL</sequence>
<name>A0ABR1FCX2_9ASCO</name>
<evidence type="ECO:0000313" key="4">
    <source>
        <dbReference type="Proteomes" id="UP001498771"/>
    </source>
</evidence>
<dbReference type="Pfam" id="PF02214">
    <property type="entry name" value="BTB_2"/>
    <property type="match status" value="1"/>
</dbReference>
<gene>
    <name evidence="3" type="ORF">BZA70DRAFT_272005</name>
</gene>
<feature type="compositionally biased region" description="Polar residues" evidence="1">
    <location>
        <begin position="79"/>
        <end position="88"/>
    </location>
</feature>
<evidence type="ECO:0000313" key="3">
    <source>
        <dbReference type="EMBL" id="KAK7207696.1"/>
    </source>
</evidence>
<evidence type="ECO:0000256" key="1">
    <source>
        <dbReference type="SAM" id="MobiDB-lite"/>
    </source>
</evidence>
<protein>
    <recommendedName>
        <fullName evidence="2">BTB domain-containing protein</fullName>
    </recommendedName>
</protein>
<comment type="caution">
    <text evidence="3">The sequence shown here is derived from an EMBL/GenBank/DDBJ whole genome shotgun (WGS) entry which is preliminary data.</text>
</comment>
<feature type="compositionally biased region" description="Basic and acidic residues" evidence="1">
    <location>
        <begin position="49"/>
        <end position="65"/>
    </location>
</feature>
<dbReference type="Proteomes" id="UP001498771">
    <property type="component" value="Unassembled WGS sequence"/>
</dbReference>
<reference evidence="3 4" key="1">
    <citation type="submission" date="2024-03" db="EMBL/GenBank/DDBJ databases">
        <title>Genome-scale model development and genomic sequencing of the oleaginous clade Lipomyces.</title>
        <authorList>
            <consortium name="Lawrence Berkeley National Laboratory"/>
            <person name="Czajka J.J."/>
            <person name="Han Y."/>
            <person name="Kim J."/>
            <person name="Mondo S.J."/>
            <person name="Hofstad B.A."/>
            <person name="Robles A."/>
            <person name="Haridas S."/>
            <person name="Riley R."/>
            <person name="LaButti K."/>
            <person name="Pangilinan J."/>
            <person name="Andreopoulos W."/>
            <person name="Lipzen A."/>
            <person name="Yan J."/>
            <person name="Wang M."/>
            <person name="Ng V."/>
            <person name="Grigoriev I.V."/>
            <person name="Spatafora J.W."/>
            <person name="Magnuson J.K."/>
            <person name="Baker S.E."/>
            <person name="Pomraning K.R."/>
        </authorList>
    </citation>
    <scope>NUCLEOTIDE SEQUENCE [LARGE SCALE GENOMIC DNA]</scope>
    <source>
        <strain evidence="3 4">Phaff 52-87</strain>
    </source>
</reference>
<dbReference type="SUPFAM" id="SSF54695">
    <property type="entry name" value="POZ domain"/>
    <property type="match status" value="1"/>
</dbReference>
<proteinExistence type="predicted"/>
<dbReference type="RefSeq" id="XP_064770729.1">
    <property type="nucleotide sequence ID" value="XM_064911567.1"/>
</dbReference>
<dbReference type="InterPro" id="IPR000210">
    <property type="entry name" value="BTB/POZ_dom"/>
</dbReference>
<keyword evidence="4" id="KW-1185">Reference proteome</keyword>
<dbReference type="InterPro" id="IPR011333">
    <property type="entry name" value="SKP1/BTB/POZ_sf"/>
</dbReference>
<accession>A0ABR1FCX2</accession>